<dbReference type="Proteomes" id="UP000000304">
    <property type="component" value="Chromosome 3L"/>
</dbReference>
<protein>
    <submittedName>
        <fullName evidence="1">GD14771</fullName>
    </submittedName>
</protein>
<evidence type="ECO:0000313" key="2">
    <source>
        <dbReference type="Proteomes" id="UP000000304"/>
    </source>
</evidence>
<reference evidence="1 2" key="1">
    <citation type="journal article" date="2007" name="Nature">
        <title>Evolution of genes and genomes on the Drosophila phylogeny.</title>
        <authorList>
            <consortium name="Drosophila 12 Genomes Consortium"/>
            <person name="Clark A.G."/>
            <person name="Eisen M.B."/>
            <person name="Smith D.R."/>
            <person name="Bergman C.M."/>
            <person name="Oliver B."/>
            <person name="Markow T.A."/>
            <person name="Kaufman T.C."/>
            <person name="Kellis M."/>
            <person name="Gelbart W."/>
            <person name="Iyer V.N."/>
            <person name="Pollard D.A."/>
            <person name="Sackton T.B."/>
            <person name="Larracuente A.M."/>
            <person name="Singh N.D."/>
            <person name="Abad J.P."/>
            <person name="Abt D.N."/>
            <person name="Adryan B."/>
            <person name="Aguade M."/>
            <person name="Akashi H."/>
            <person name="Anderson W.W."/>
            <person name="Aquadro C.F."/>
            <person name="Ardell D.H."/>
            <person name="Arguello R."/>
            <person name="Artieri C.G."/>
            <person name="Barbash D.A."/>
            <person name="Barker D."/>
            <person name="Barsanti P."/>
            <person name="Batterham P."/>
            <person name="Batzoglou S."/>
            <person name="Begun D."/>
            <person name="Bhutkar A."/>
            <person name="Blanco E."/>
            <person name="Bosak S.A."/>
            <person name="Bradley R.K."/>
            <person name="Brand A.D."/>
            <person name="Brent M.R."/>
            <person name="Brooks A.N."/>
            <person name="Brown R.H."/>
            <person name="Butlin R.K."/>
            <person name="Caggese C."/>
            <person name="Calvi B.R."/>
            <person name="Bernardo de Carvalho A."/>
            <person name="Caspi A."/>
            <person name="Castrezana S."/>
            <person name="Celniker S.E."/>
            <person name="Chang J.L."/>
            <person name="Chapple C."/>
            <person name="Chatterji S."/>
            <person name="Chinwalla A."/>
            <person name="Civetta A."/>
            <person name="Clifton S.W."/>
            <person name="Comeron J.M."/>
            <person name="Costello J.C."/>
            <person name="Coyne J.A."/>
            <person name="Daub J."/>
            <person name="David R.G."/>
            <person name="Delcher A.L."/>
            <person name="Delehaunty K."/>
            <person name="Do C.B."/>
            <person name="Ebling H."/>
            <person name="Edwards K."/>
            <person name="Eickbush T."/>
            <person name="Evans J.D."/>
            <person name="Filipski A."/>
            <person name="Findeiss S."/>
            <person name="Freyhult E."/>
            <person name="Fulton L."/>
            <person name="Fulton R."/>
            <person name="Garcia A.C."/>
            <person name="Gardiner A."/>
            <person name="Garfield D.A."/>
            <person name="Garvin B.E."/>
            <person name="Gibson G."/>
            <person name="Gilbert D."/>
            <person name="Gnerre S."/>
            <person name="Godfrey J."/>
            <person name="Good R."/>
            <person name="Gotea V."/>
            <person name="Gravely B."/>
            <person name="Greenberg A.J."/>
            <person name="Griffiths-Jones S."/>
            <person name="Gross S."/>
            <person name="Guigo R."/>
            <person name="Gustafson E.A."/>
            <person name="Haerty W."/>
            <person name="Hahn M.W."/>
            <person name="Halligan D.L."/>
            <person name="Halpern A.L."/>
            <person name="Halter G.M."/>
            <person name="Han M.V."/>
            <person name="Heger A."/>
            <person name="Hillier L."/>
            <person name="Hinrichs A.S."/>
            <person name="Holmes I."/>
            <person name="Hoskins R.A."/>
            <person name="Hubisz M.J."/>
            <person name="Hultmark D."/>
            <person name="Huntley M.A."/>
            <person name="Jaffe D.B."/>
            <person name="Jagadeeshan S."/>
            <person name="Jeck W.R."/>
            <person name="Johnson J."/>
            <person name="Jones C.D."/>
            <person name="Jordan W.C."/>
            <person name="Karpen G.H."/>
            <person name="Kataoka E."/>
            <person name="Keightley P.D."/>
            <person name="Kheradpour P."/>
            <person name="Kirkness E.F."/>
            <person name="Koerich L.B."/>
            <person name="Kristiansen K."/>
            <person name="Kudrna D."/>
            <person name="Kulathinal R.J."/>
            <person name="Kumar S."/>
            <person name="Kwok R."/>
            <person name="Lander E."/>
            <person name="Langley C.H."/>
            <person name="Lapoint R."/>
            <person name="Lazzaro B.P."/>
            <person name="Lee S.J."/>
            <person name="Levesque L."/>
            <person name="Li R."/>
            <person name="Lin C.F."/>
            <person name="Lin M.F."/>
            <person name="Lindblad-Toh K."/>
            <person name="Llopart A."/>
            <person name="Long M."/>
            <person name="Low L."/>
            <person name="Lozovsky E."/>
            <person name="Lu J."/>
            <person name="Luo M."/>
            <person name="Machado C.A."/>
            <person name="Makalowski W."/>
            <person name="Marzo M."/>
            <person name="Matsuda M."/>
            <person name="Matzkin L."/>
            <person name="McAllister B."/>
            <person name="McBride C.S."/>
            <person name="McKernan B."/>
            <person name="McKernan K."/>
            <person name="Mendez-Lago M."/>
            <person name="Minx P."/>
            <person name="Mollenhauer M.U."/>
            <person name="Montooth K."/>
            <person name="Mount S.M."/>
            <person name="Mu X."/>
            <person name="Myers E."/>
            <person name="Negre B."/>
            <person name="Newfeld S."/>
            <person name="Nielsen R."/>
            <person name="Noor M.A."/>
            <person name="O'Grady P."/>
            <person name="Pachter L."/>
            <person name="Papaceit M."/>
            <person name="Parisi M.J."/>
            <person name="Parisi M."/>
            <person name="Parts L."/>
            <person name="Pedersen J.S."/>
            <person name="Pesole G."/>
            <person name="Phillippy A.M."/>
            <person name="Ponting C.P."/>
            <person name="Pop M."/>
            <person name="Porcelli D."/>
            <person name="Powell J.R."/>
            <person name="Prohaska S."/>
            <person name="Pruitt K."/>
            <person name="Puig M."/>
            <person name="Quesneville H."/>
            <person name="Ram K.R."/>
            <person name="Rand D."/>
            <person name="Rasmussen M.D."/>
            <person name="Reed L.K."/>
            <person name="Reenan R."/>
            <person name="Reily A."/>
            <person name="Remington K.A."/>
            <person name="Rieger T.T."/>
            <person name="Ritchie M.G."/>
            <person name="Robin C."/>
            <person name="Rogers Y.H."/>
            <person name="Rohde C."/>
            <person name="Rozas J."/>
            <person name="Rubenfield M.J."/>
            <person name="Ruiz A."/>
            <person name="Russo S."/>
            <person name="Salzberg S.L."/>
            <person name="Sanchez-Gracia A."/>
            <person name="Saranga D.J."/>
            <person name="Sato H."/>
            <person name="Schaeffer S.W."/>
            <person name="Schatz M.C."/>
            <person name="Schlenke T."/>
            <person name="Schwartz R."/>
            <person name="Segarra C."/>
            <person name="Singh R.S."/>
            <person name="Sirot L."/>
            <person name="Sirota M."/>
            <person name="Sisneros N.B."/>
            <person name="Smith C.D."/>
            <person name="Smith T.F."/>
            <person name="Spieth J."/>
            <person name="Stage D.E."/>
            <person name="Stark A."/>
            <person name="Stephan W."/>
            <person name="Strausberg R.L."/>
            <person name="Strempel S."/>
            <person name="Sturgill D."/>
            <person name="Sutton G."/>
            <person name="Sutton G.G."/>
            <person name="Tao W."/>
            <person name="Teichmann S."/>
            <person name="Tobari Y.N."/>
            <person name="Tomimura Y."/>
            <person name="Tsolas J.M."/>
            <person name="Valente V.L."/>
            <person name="Venter E."/>
            <person name="Venter J.C."/>
            <person name="Vicario S."/>
            <person name="Vieira F.G."/>
            <person name="Vilella A.J."/>
            <person name="Villasante A."/>
            <person name="Walenz B."/>
            <person name="Wang J."/>
            <person name="Wasserman M."/>
            <person name="Watts T."/>
            <person name="Wilson D."/>
            <person name="Wilson R.K."/>
            <person name="Wing R.A."/>
            <person name="Wolfner M.F."/>
            <person name="Wong A."/>
            <person name="Wong G.K."/>
            <person name="Wu C.I."/>
            <person name="Wu G."/>
            <person name="Yamamoto D."/>
            <person name="Yang H.P."/>
            <person name="Yang S.P."/>
            <person name="Yorke J.A."/>
            <person name="Yoshida K."/>
            <person name="Zdobnov E."/>
            <person name="Zhang P."/>
            <person name="Zhang Y."/>
            <person name="Zimin A.V."/>
            <person name="Baldwin J."/>
            <person name="Abdouelleil A."/>
            <person name="Abdulkadir J."/>
            <person name="Abebe A."/>
            <person name="Abera B."/>
            <person name="Abreu J."/>
            <person name="Acer S.C."/>
            <person name="Aftuck L."/>
            <person name="Alexander A."/>
            <person name="An P."/>
            <person name="Anderson E."/>
            <person name="Anderson S."/>
            <person name="Arachi H."/>
            <person name="Azer M."/>
            <person name="Bachantsang P."/>
            <person name="Barry A."/>
            <person name="Bayul T."/>
            <person name="Berlin A."/>
            <person name="Bessette D."/>
            <person name="Bloom T."/>
            <person name="Blye J."/>
            <person name="Boguslavskiy L."/>
            <person name="Bonnet C."/>
            <person name="Boukhgalter B."/>
            <person name="Bourzgui I."/>
            <person name="Brown A."/>
            <person name="Cahill P."/>
            <person name="Channer S."/>
            <person name="Cheshatsang Y."/>
            <person name="Chuda L."/>
            <person name="Citroen M."/>
            <person name="Collymore A."/>
            <person name="Cooke P."/>
            <person name="Costello M."/>
            <person name="D'Aco K."/>
            <person name="Daza R."/>
            <person name="De Haan G."/>
            <person name="DeGray S."/>
            <person name="DeMaso C."/>
            <person name="Dhargay N."/>
            <person name="Dooley K."/>
            <person name="Dooley E."/>
            <person name="Doricent M."/>
            <person name="Dorje P."/>
            <person name="Dorjee K."/>
            <person name="Dupes A."/>
            <person name="Elong R."/>
            <person name="Falk J."/>
            <person name="Farina A."/>
            <person name="Faro S."/>
            <person name="Ferguson D."/>
            <person name="Fisher S."/>
            <person name="Foley C.D."/>
            <person name="Franke A."/>
            <person name="Friedrich D."/>
            <person name="Gadbois L."/>
            <person name="Gearin G."/>
            <person name="Gearin C.R."/>
            <person name="Giannoukos G."/>
            <person name="Goode T."/>
            <person name="Graham J."/>
            <person name="Grandbois E."/>
            <person name="Grewal S."/>
            <person name="Gyaltsen K."/>
            <person name="Hafez N."/>
            <person name="Hagos B."/>
            <person name="Hall J."/>
            <person name="Henson C."/>
            <person name="Hollinger A."/>
            <person name="Honan T."/>
            <person name="Huard M.D."/>
            <person name="Hughes L."/>
            <person name="Hurhula B."/>
            <person name="Husby M.E."/>
            <person name="Kamat A."/>
            <person name="Kanga B."/>
            <person name="Kashin S."/>
            <person name="Khazanovich D."/>
            <person name="Kisner P."/>
            <person name="Lance K."/>
            <person name="Lara M."/>
            <person name="Lee W."/>
            <person name="Lennon N."/>
            <person name="Letendre F."/>
            <person name="LeVine R."/>
            <person name="Lipovsky A."/>
            <person name="Liu X."/>
            <person name="Liu J."/>
            <person name="Liu S."/>
            <person name="Lokyitsang T."/>
            <person name="Lokyitsang Y."/>
            <person name="Lubonja R."/>
            <person name="Lui A."/>
            <person name="MacDonald P."/>
            <person name="Magnisalis V."/>
            <person name="Maru K."/>
            <person name="Matthews C."/>
            <person name="McCusker W."/>
            <person name="McDonough S."/>
            <person name="Mehta T."/>
            <person name="Meldrim J."/>
            <person name="Meneus L."/>
            <person name="Mihai O."/>
            <person name="Mihalev A."/>
            <person name="Mihova T."/>
            <person name="Mittelman R."/>
            <person name="Mlenga V."/>
            <person name="Montmayeur A."/>
            <person name="Mulrain L."/>
            <person name="Navidi A."/>
            <person name="Naylor J."/>
            <person name="Negash T."/>
            <person name="Nguyen T."/>
            <person name="Nguyen N."/>
            <person name="Nicol R."/>
            <person name="Norbu C."/>
            <person name="Norbu N."/>
            <person name="Novod N."/>
            <person name="O'Neill B."/>
            <person name="Osman S."/>
            <person name="Markiewicz E."/>
            <person name="Oyono O.L."/>
            <person name="Patti C."/>
            <person name="Phunkhang P."/>
            <person name="Pierre F."/>
            <person name="Priest M."/>
            <person name="Raghuraman S."/>
            <person name="Rege F."/>
            <person name="Reyes R."/>
            <person name="Rise C."/>
            <person name="Rogov P."/>
            <person name="Ross K."/>
            <person name="Ryan E."/>
            <person name="Settipalli S."/>
            <person name="Shea T."/>
            <person name="Sherpa N."/>
            <person name="Shi L."/>
            <person name="Shih D."/>
            <person name="Sparrow T."/>
            <person name="Spaulding J."/>
            <person name="Stalker J."/>
            <person name="Stange-Thomann N."/>
            <person name="Stavropoulos S."/>
            <person name="Stone C."/>
            <person name="Strader C."/>
            <person name="Tesfaye S."/>
            <person name="Thomson T."/>
            <person name="Thoulutsang Y."/>
            <person name="Thoulutsang D."/>
            <person name="Topham K."/>
            <person name="Topping I."/>
            <person name="Tsamla T."/>
            <person name="Vassiliev H."/>
            <person name="Vo A."/>
            <person name="Wangchuk T."/>
            <person name="Wangdi T."/>
            <person name="Weiand M."/>
            <person name="Wilkinson J."/>
            <person name="Wilson A."/>
            <person name="Yadav S."/>
            <person name="Young G."/>
            <person name="Yu Q."/>
            <person name="Zembek L."/>
            <person name="Zhong D."/>
            <person name="Zimmer A."/>
            <person name="Zwirko Z."/>
            <person name="Jaffe D.B."/>
            <person name="Alvarez P."/>
            <person name="Brockman W."/>
            <person name="Butler J."/>
            <person name="Chin C."/>
            <person name="Gnerre S."/>
            <person name="Grabherr M."/>
            <person name="Kleber M."/>
            <person name="Mauceli E."/>
            <person name="MacCallum I."/>
        </authorList>
    </citation>
    <scope>NUCLEOTIDE SEQUENCE [LARGE SCALE GENOMIC DNA]</scope>
    <source>
        <strain evidence="2">white501</strain>
    </source>
</reference>
<dbReference type="AlphaFoldDB" id="B4QPW7"/>
<accession>B4QPW7</accession>
<name>B4QPW7_DROSI</name>
<gene>
    <name evidence="1" type="primary">Dsim\GD14771</name>
    <name evidence="1" type="ORF">Dsim_GD14771</name>
</gene>
<dbReference type="EMBL" id="CM000363">
    <property type="protein sequence ID" value="EDX10995.1"/>
    <property type="molecule type" value="Genomic_DNA"/>
</dbReference>
<proteinExistence type="predicted"/>
<evidence type="ECO:0000313" key="1">
    <source>
        <dbReference type="EMBL" id="EDX10995.1"/>
    </source>
</evidence>
<sequence length="60" mass="6920">HFLFPFTAVPFRPRRQPVTYFSHVSQESPEDNNGRPPVADQKDCAMIYSYKSLVSENICT</sequence>
<dbReference type="HOGENOM" id="CLU_2948541_0_0_1"/>
<feature type="non-terminal residue" evidence="1">
    <location>
        <position position="1"/>
    </location>
</feature>
<keyword evidence="2" id="KW-1185">Reference proteome</keyword>
<organism evidence="1 2">
    <name type="scientific">Drosophila simulans</name>
    <name type="common">Fruit fly</name>
    <dbReference type="NCBI Taxonomy" id="7240"/>
    <lineage>
        <taxon>Eukaryota</taxon>
        <taxon>Metazoa</taxon>
        <taxon>Ecdysozoa</taxon>
        <taxon>Arthropoda</taxon>
        <taxon>Hexapoda</taxon>
        <taxon>Insecta</taxon>
        <taxon>Pterygota</taxon>
        <taxon>Neoptera</taxon>
        <taxon>Endopterygota</taxon>
        <taxon>Diptera</taxon>
        <taxon>Brachycera</taxon>
        <taxon>Muscomorpha</taxon>
        <taxon>Ephydroidea</taxon>
        <taxon>Drosophilidae</taxon>
        <taxon>Drosophila</taxon>
        <taxon>Sophophora</taxon>
    </lineage>
</organism>